<proteinExistence type="predicted"/>
<evidence type="ECO:0000313" key="3">
    <source>
        <dbReference type="Proteomes" id="UP001189429"/>
    </source>
</evidence>
<accession>A0ABN9QDU7</accession>
<feature type="compositionally biased region" description="Gly residues" evidence="1">
    <location>
        <begin position="107"/>
        <end position="120"/>
    </location>
</feature>
<feature type="region of interest" description="Disordered" evidence="1">
    <location>
        <begin position="93"/>
        <end position="137"/>
    </location>
</feature>
<organism evidence="2 3">
    <name type="scientific">Prorocentrum cordatum</name>
    <dbReference type="NCBI Taxonomy" id="2364126"/>
    <lineage>
        <taxon>Eukaryota</taxon>
        <taxon>Sar</taxon>
        <taxon>Alveolata</taxon>
        <taxon>Dinophyceae</taxon>
        <taxon>Prorocentrales</taxon>
        <taxon>Prorocentraceae</taxon>
        <taxon>Prorocentrum</taxon>
    </lineage>
</organism>
<gene>
    <name evidence="2" type="ORF">PCOR1329_LOCUS10172</name>
</gene>
<evidence type="ECO:0000313" key="2">
    <source>
        <dbReference type="EMBL" id="CAK0802789.1"/>
    </source>
</evidence>
<keyword evidence="3" id="KW-1185">Reference proteome</keyword>
<dbReference type="Proteomes" id="UP001189429">
    <property type="component" value="Unassembled WGS sequence"/>
</dbReference>
<protein>
    <submittedName>
        <fullName evidence="2">Uncharacterized protein</fullName>
    </submittedName>
</protein>
<evidence type="ECO:0000256" key="1">
    <source>
        <dbReference type="SAM" id="MobiDB-lite"/>
    </source>
</evidence>
<name>A0ABN9QDU7_9DINO</name>
<reference evidence="2" key="1">
    <citation type="submission" date="2023-10" db="EMBL/GenBank/DDBJ databases">
        <authorList>
            <person name="Chen Y."/>
            <person name="Shah S."/>
            <person name="Dougan E. K."/>
            <person name="Thang M."/>
            <person name="Chan C."/>
        </authorList>
    </citation>
    <scope>NUCLEOTIDE SEQUENCE [LARGE SCALE GENOMIC DNA]</scope>
</reference>
<dbReference type="EMBL" id="CAUYUJ010002880">
    <property type="protein sequence ID" value="CAK0802789.1"/>
    <property type="molecule type" value="Genomic_DNA"/>
</dbReference>
<comment type="caution">
    <text evidence="2">The sequence shown here is derived from an EMBL/GenBank/DDBJ whole genome shotgun (WGS) entry which is preliminary data.</text>
</comment>
<sequence>MAAITALCAKGPPVRQRRLTLVVVRFRAAAVAGAAACAGHGGRGPSLGLGLARPCDECSKVICALGCFRRVVYSTEDGRLVSVAPEALLQECQPSSGKRLQRRAGSEAGGAGSAGAGAGARRGAKGAAPVPPARRRP</sequence>